<dbReference type="Pfam" id="PF00595">
    <property type="entry name" value="PDZ"/>
    <property type="match status" value="1"/>
</dbReference>
<dbReference type="CDD" id="cd00136">
    <property type="entry name" value="PDZ_canonical"/>
    <property type="match status" value="1"/>
</dbReference>
<feature type="compositionally biased region" description="Low complexity" evidence="1">
    <location>
        <begin position="22"/>
        <end position="32"/>
    </location>
</feature>
<evidence type="ECO:0000313" key="4">
    <source>
        <dbReference type="Proteomes" id="UP000037460"/>
    </source>
</evidence>
<feature type="compositionally biased region" description="Low complexity" evidence="1">
    <location>
        <begin position="57"/>
        <end position="74"/>
    </location>
</feature>
<comment type="caution">
    <text evidence="3">The sequence shown here is derived from an EMBL/GenBank/DDBJ whole genome shotgun (WGS) entry which is preliminary data.</text>
</comment>
<dbReference type="Gene3D" id="2.30.42.10">
    <property type="match status" value="1"/>
</dbReference>
<dbReference type="Proteomes" id="UP000037460">
    <property type="component" value="Unassembled WGS sequence"/>
</dbReference>
<evidence type="ECO:0000256" key="1">
    <source>
        <dbReference type="SAM" id="MobiDB-lite"/>
    </source>
</evidence>
<dbReference type="InterPro" id="IPR036034">
    <property type="entry name" value="PDZ_sf"/>
</dbReference>
<feature type="domain" description="PDZ" evidence="2">
    <location>
        <begin position="96"/>
        <end position="174"/>
    </location>
</feature>
<feature type="region of interest" description="Disordered" evidence="1">
    <location>
        <begin position="1"/>
        <end position="89"/>
    </location>
</feature>
<dbReference type="AlphaFoldDB" id="A0A0M0JQJ6"/>
<name>A0A0M0JQJ6_9EUKA</name>
<dbReference type="SMART" id="SM00228">
    <property type="entry name" value="PDZ"/>
    <property type="match status" value="1"/>
</dbReference>
<dbReference type="InterPro" id="IPR001478">
    <property type="entry name" value="PDZ"/>
</dbReference>
<dbReference type="PROSITE" id="PS50106">
    <property type="entry name" value="PDZ"/>
    <property type="match status" value="1"/>
</dbReference>
<dbReference type="EMBL" id="JWZX01002560">
    <property type="protein sequence ID" value="KOO28513.1"/>
    <property type="molecule type" value="Genomic_DNA"/>
</dbReference>
<sequence length="178" mass="18531">MPPSWASVATAKKPEPPPPVASKPAAEVVKPATSPTRNGAPAEKPPAPAPLVNGDVAAAAPSAARPPATFAPAVAEKKQPAQAAHSYEPAPNEILKVTLNKPTAETKLGIRLSGTERPYIKSLNADGLAAKAGCLQEHDVFLKVNGHPAVGHEKTTAQLRTATGKILIELYRVQIKEE</sequence>
<evidence type="ECO:0000259" key="2">
    <source>
        <dbReference type="PROSITE" id="PS50106"/>
    </source>
</evidence>
<organism evidence="3 4">
    <name type="scientific">Chrysochromulina tobinii</name>
    <dbReference type="NCBI Taxonomy" id="1460289"/>
    <lineage>
        <taxon>Eukaryota</taxon>
        <taxon>Haptista</taxon>
        <taxon>Haptophyta</taxon>
        <taxon>Prymnesiophyceae</taxon>
        <taxon>Prymnesiales</taxon>
        <taxon>Chrysochromulinaceae</taxon>
        <taxon>Chrysochromulina</taxon>
    </lineage>
</organism>
<keyword evidence="4" id="KW-1185">Reference proteome</keyword>
<accession>A0A0M0JQJ6</accession>
<protein>
    <recommendedName>
        <fullName evidence="2">PDZ domain-containing protein</fullName>
    </recommendedName>
</protein>
<proteinExistence type="predicted"/>
<dbReference type="SUPFAM" id="SSF50156">
    <property type="entry name" value="PDZ domain-like"/>
    <property type="match status" value="1"/>
</dbReference>
<gene>
    <name evidence="3" type="ORF">Ctob_012050</name>
</gene>
<reference evidence="4" key="1">
    <citation type="journal article" date="2015" name="PLoS Genet.">
        <title>Genome Sequence and Transcriptome Analyses of Chrysochromulina tobin: Metabolic Tools for Enhanced Algal Fitness in the Prominent Order Prymnesiales (Haptophyceae).</title>
        <authorList>
            <person name="Hovde B.T."/>
            <person name="Deodato C.R."/>
            <person name="Hunsperger H.M."/>
            <person name="Ryken S.A."/>
            <person name="Yost W."/>
            <person name="Jha R.K."/>
            <person name="Patterson J."/>
            <person name="Monnat R.J. Jr."/>
            <person name="Barlow S.B."/>
            <person name="Starkenburg S.R."/>
            <person name="Cattolico R.A."/>
        </authorList>
    </citation>
    <scope>NUCLEOTIDE SEQUENCE</scope>
    <source>
        <strain evidence="4">CCMP291</strain>
    </source>
</reference>
<feature type="non-terminal residue" evidence="3">
    <location>
        <position position="178"/>
    </location>
</feature>
<evidence type="ECO:0000313" key="3">
    <source>
        <dbReference type="EMBL" id="KOO28513.1"/>
    </source>
</evidence>